<evidence type="ECO:0000256" key="3">
    <source>
        <dbReference type="ARBA" id="ARBA00006376"/>
    </source>
</evidence>
<dbReference type="InterPro" id="IPR049943">
    <property type="entry name" value="Ser_HO-MeTrfase-like"/>
</dbReference>
<dbReference type="PANTHER" id="PTHR11680">
    <property type="entry name" value="SERINE HYDROXYMETHYLTRANSFERASE"/>
    <property type="match status" value="1"/>
</dbReference>
<dbReference type="NCBIfam" id="NF000586">
    <property type="entry name" value="PRK00011.1"/>
    <property type="match status" value="1"/>
</dbReference>
<keyword evidence="14" id="KW-0489">Methyltransferase</keyword>
<feature type="binding site" evidence="10">
    <location>
        <begin position="160"/>
        <end position="162"/>
    </location>
    <ligand>
        <name>(6S)-5,6,7,8-tetrahydrofolate</name>
        <dbReference type="ChEBI" id="CHEBI:57453"/>
    </ligand>
</feature>
<feature type="region of interest" description="Disordered" evidence="12">
    <location>
        <begin position="1"/>
        <end position="26"/>
    </location>
</feature>
<dbReference type="InterPro" id="IPR015422">
    <property type="entry name" value="PyrdxlP-dep_Trfase_small"/>
</dbReference>
<dbReference type="Pfam" id="PF00464">
    <property type="entry name" value="SHMT"/>
    <property type="match status" value="1"/>
</dbReference>
<name>A0A4R8ZX93_9MICO</name>
<keyword evidence="15" id="KW-1185">Reference proteome</keyword>
<comment type="catalytic activity">
    <reaction evidence="10">
        <text>(6R)-5,10-methylene-5,6,7,8-tetrahydrofolate + glycine + H2O = (6S)-5,6,7,8-tetrahydrofolate + L-serine</text>
        <dbReference type="Rhea" id="RHEA:15481"/>
        <dbReference type="ChEBI" id="CHEBI:15377"/>
        <dbReference type="ChEBI" id="CHEBI:15636"/>
        <dbReference type="ChEBI" id="CHEBI:33384"/>
        <dbReference type="ChEBI" id="CHEBI:57305"/>
        <dbReference type="ChEBI" id="CHEBI:57453"/>
        <dbReference type="EC" id="2.1.2.1"/>
    </reaction>
</comment>
<comment type="subcellular location">
    <subcellularLocation>
        <location evidence="2 10">Cytoplasm</location>
    </subcellularLocation>
</comment>
<dbReference type="CDD" id="cd00378">
    <property type="entry name" value="SHMT"/>
    <property type="match status" value="1"/>
</dbReference>
<dbReference type="UniPathway" id="UPA00288">
    <property type="reaction ID" value="UER01023"/>
</dbReference>
<dbReference type="GO" id="GO:0032259">
    <property type="term" value="P:methylation"/>
    <property type="evidence" value="ECO:0007669"/>
    <property type="project" value="UniProtKB-KW"/>
</dbReference>
<dbReference type="InterPro" id="IPR015424">
    <property type="entry name" value="PyrdxlP-dep_Trfase"/>
</dbReference>
<feature type="site" description="Plays an important role in substrate specificity" evidence="10">
    <location>
        <position position="264"/>
    </location>
</feature>
<keyword evidence="5 10" id="KW-0963">Cytoplasm</keyword>
<dbReference type="InterPro" id="IPR015421">
    <property type="entry name" value="PyrdxlP-dep_Trfase_major"/>
</dbReference>
<dbReference type="GO" id="GO:0005829">
    <property type="term" value="C:cytosol"/>
    <property type="evidence" value="ECO:0007669"/>
    <property type="project" value="TreeGrafter"/>
</dbReference>
<organism evidence="14 15">
    <name type="scientific">Cryobacterium frigoriphilum</name>
    <dbReference type="NCBI Taxonomy" id="1259150"/>
    <lineage>
        <taxon>Bacteria</taxon>
        <taxon>Bacillati</taxon>
        <taxon>Actinomycetota</taxon>
        <taxon>Actinomycetes</taxon>
        <taxon>Micrococcales</taxon>
        <taxon>Microbacteriaceae</taxon>
        <taxon>Cryobacterium</taxon>
    </lineage>
</organism>
<dbReference type="PIRSF" id="PIRSF000412">
    <property type="entry name" value="SHMT"/>
    <property type="match status" value="1"/>
</dbReference>
<proteinExistence type="inferred from homology"/>
<comment type="function">
    <text evidence="9">Catalyzes the reversible interconversion of serine and glycine with tetrahydrofolate (THF) serving as the one-carbon carrier. This reaction serves as the major source of one-carbon groups required for the biosynthesis of purines, thymidylate, methionine, and other important biomolecules. Also exhibits THF-independent aldolase activity toward beta-hydroxyamino acids, producing glycine and aldehydes, via a retro-aldol mechanism. Thus, is able to catalyze the cleavage of L-allo-threonine.</text>
</comment>
<evidence type="ECO:0000313" key="14">
    <source>
        <dbReference type="EMBL" id="TFD48305.1"/>
    </source>
</evidence>
<protein>
    <recommendedName>
        <fullName evidence="10">Serine hydroxymethyltransferase</fullName>
        <shortName evidence="10">SHMT</shortName>
        <shortName evidence="10">Serine methylase</shortName>
        <ecNumber evidence="10">2.1.2.1</ecNumber>
    </recommendedName>
</protein>
<evidence type="ECO:0000313" key="15">
    <source>
        <dbReference type="Proteomes" id="UP000297447"/>
    </source>
</evidence>
<dbReference type="GO" id="GO:0030170">
    <property type="term" value="F:pyridoxal phosphate binding"/>
    <property type="evidence" value="ECO:0007669"/>
    <property type="project" value="UniProtKB-UniRule"/>
</dbReference>
<evidence type="ECO:0000256" key="12">
    <source>
        <dbReference type="SAM" id="MobiDB-lite"/>
    </source>
</evidence>
<comment type="pathway">
    <text evidence="10">Amino-acid biosynthesis; glycine biosynthesis; glycine from L-serine: step 1/1.</text>
</comment>
<dbReference type="OrthoDB" id="9803846at2"/>
<sequence length="457" mass="48743">MGHHWGATDTVSGRTPGPQHPFIKENSVPDSATALKSTFNEPLEVVDPEIAAVLEQELGRQRDYLEMIASENFVPRAVLQSQGSVLTNKYAEGYPGRRYYGGCEYVDVAEQLAIDRAKSLFGAAYANVQPHSGATANAAVLSAIATPGDTILGLELAHGGHLTHGMKLNFSGKLYNPVAYGVDPETFRVDMDSVRDAAIAHKPKVIIAGWSAYPRHLDFEAFRAIADEVGALLWVDMAHFAGLVAAGLHPSPVPYADVVSSTVHKTLAGPRSGFILSRDMALAKKLNSNVFPGQQGGPLMHVIAAKATAFKLAAEPEFKERQERTLRGASILAARLTADDSKAHGIDVLTGGTDVHLVLADLRHSEINGQQAEDALHEVGITVNRNSVPFDPRPPMVTSGLRIGTPALATRGFGDAEFTEVSDVIAEALKPGADVAALRARVGVLTQAFPLYTGLQQ</sequence>
<dbReference type="PANTHER" id="PTHR11680:SF35">
    <property type="entry name" value="SERINE HYDROXYMETHYLTRANSFERASE 1"/>
    <property type="match status" value="1"/>
</dbReference>
<evidence type="ECO:0000256" key="5">
    <source>
        <dbReference type="ARBA" id="ARBA00022490"/>
    </source>
</evidence>
<dbReference type="GO" id="GO:0035999">
    <property type="term" value="P:tetrahydrofolate interconversion"/>
    <property type="evidence" value="ECO:0007669"/>
    <property type="project" value="UniProtKB-UniRule"/>
</dbReference>
<dbReference type="SUPFAM" id="SSF53383">
    <property type="entry name" value="PLP-dependent transferases"/>
    <property type="match status" value="1"/>
</dbReference>
<accession>A0A4R8ZX93</accession>
<dbReference type="GO" id="GO:0008168">
    <property type="term" value="F:methyltransferase activity"/>
    <property type="evidence" value="ECO:0007669"/>
    <property type="project" value="UniProtKB-KW"/>
</dbReference>
<evidence type="ECO:0000256" key="8">
    <source>
        <dbReference type="ARBA" id="ARBA00022898"/>
    </source>
</evidence>
<dbReference type="InterPro" id="IPR019798">
    <property type="entry name" value="Ser_HO-MeTrfase_PLP_BS"/>
</dbReference>
<feature type="domain" description="Serine hydroxymethyltransferase-like" evidence="13">
    <location>
        <begin position="43"/>
        <end position="425"/>
    </location>
</feature>
<dbReference type="InterPro" id="IPR039429">
    <property type="entry name" value="SHMT-like_dom"/>
</dbReference>
<feature type="modified residue" description="N6-(pyridoxal phosphate)lysine" evidence="10 11">
    <location>
        <position position="265"/>
    </location>
</feature>
<dbReference type="AlphaFoldDB" id="A0A4R8ZX93"/>
<dbReference type="Gene3D" id="3.90.1150.10">
    <property type="entry name" value="Aspartate Aminotransferase, domain 1"/>
    <property type="match status" value="1"/>
</dbReference>
<dbReference type="EMBL" id="SOHE01000056">
    <property type="protein sequence ID" value="TFD48305.1"/>
    <property type="molecule type" value="Genomic_DNA"/>
</dbReference>
<reference evidence="14 15" key="1">
    <citation type="submission" date="2019-03" db="EMBL/GenBank/DDBJ databases">
        <title>Genomics of glacier-inhabiting Cryobacterium strains.</title>
        <authorList>
            <person name="Liu Q."/>
            <person name="Xin Y.-H."/>
        </authorList>
    </citation>
    <scope>NUCLEOTIDE SEQUENCE [LARGE SCALE GENOMIC DNA]</scope>
    <source>
        <strain evidence="14 15">Hh14</strain>
    </source>
</reference>
<comment type="cofactor">
    <cofactor evidence="1 10 11">
        <name>pyridoxal 5'-phosphate</name>
        <dbReference type="ChEBI" id="CHEBI:597326"/>
    </cofactor>
</comment>
<comment type="subunit">
    <text evidence="4 10">Homodimer.</text>
</comment>
<keyword evidence="10" id="KW-0028">Amino-acid biosynthesis</keyword>
<dbReference type="GO" id="GO:0019264">
    <property type="term" value="P:glycine biosynthetic process from serine"/>
    <property type="evidence" value="ECO:0007669"/>
    <property type="project" value="UniProtKB-UniRule"/>
</dbReference>
<evidence type="ECO:0000256" key="9">
    <source>
        <dbReference type="ARBA" id="ARBA00054606"/>
    </source>
</evidence>
<gene>
    <name evidence="10" type="primary">glyA</name>
    <name evidence="14" type="ORF">E3T55_13585</name>
</gene>
<evidence type="ECO:0000256" key="11">
    <source>
        <dbReference type="PIRSR" id="PIRSR000412-50"/>
    </source>
</evidence>
<dbReference type="Gene3D" id="3.40.640.10">
    <property type="entry name" value="Type I PLP-dependent aspartate aminotransferase-like (Major domain)"/>
    <property type="match status" value="1"/>
</dbReference>
<dbReference type="FunFam" id="3.40.640.10:FF:000001">
    <property type="entry name" value="Serine hydroxymethyltransferase"/>
    <property type="match status" value="1"/>
</dbReference>
<feature type="binding site" evidence="10">
    <location>
        <position position="156"/>
    </location>
    <ligand>
        <name>(6S)-5,6,7,8-tetrahydrofolate</name>
        <dbReference type="ChEBI" id="CHEBI:57453"/>
    </ligand>
</feature>
<dbReference type="GO" id="GO:0042803">
    <property type="term" value="F:protein homodimerization activity"/>
    <property type="evidence" value="ECO:0007669"/>
    <property type="project" value="UniProtKB-ARBA"/>
</dbReference>
<evidence type="ECO:0000256" key="7">
    <source>
        <dbReference type="ARBA" id="ARBA00022679"/>
    </source>
</evidence>
<dbReference type="EC" id="2.1.2.1" evidence="10"/>
<dbReference type="PROSITE" id="PS00096">
    <property type="entry name" value="SHMT"/>
    <property type="match status" value="1"/>
</dbReference>
<dbReference type="Proteomes" id="UP000297447">
    <property type="component" value="Unassembled WGS sequence"/>
</dbReference>
<evidence type="ECO:0000256" key="2">
    <source>
        <dbReference type="ARBA" id="ARBA00004496"/>
    </source>
</evidence>
<comment type="caution">
    <text evidence="14">The sequence shown here is derived from an EMBL/GenBank/DDBJ whole genome shotgun (WGS) entry which is preliminary data.</text>
</comment>
<dbReference type="GO" id="GO:0004372">
    <property type="term" value="F:glycine hydroxymethyltransferase activity"/>
    <property type="evidence" value="ECO:0007669"/>
    <property type="project" value="UniProtKB-UniRule"/>
</dbReference>
<comment type="pathway">
    <text evidence="10">One-carbon metabolism; tetrahydrofolate interconversion.</text>
</comment>
<comment type="similarity">
    <text evidence="3 10">Belongs to the SHMT family.</text>
</comment>
<evidence type="ECO:0000256" key="4">
    <source>
        <dbReference type="ARBA" id="ARBA00011738"/>
    </source>
</evidence>
<comment type="caution">
    <text evidence="10">Lacks conserved residue(s) required for the propagation of feature annotation.</text>
</comment>
<keyword evidence="6 10" id="KW-0554">One-carbon metabolism</keyword>
<evidence type="ECO:0000256" key="1">
    <source>
        <dbReference type="ARBA" id="ARBA00001933"/>
    </source>
</evidence>
<evidence type="ECO:0000256" key="6">
    <source>
        <dbReference type="ARBA" id="ARBA00022563"/>
    </source>
</evidence>
<evidence type="ECO:0000259" key="13">
    <source>
        <dbReference type="Pfam" id="PF00464"/>
    </source>
</evidence>
<keyword evidence="8 10" id="KW-0663">Pyridoxal phosphate</keyword>
<evidence type="ECO:0000256" key="10">
    <source>
        <dbReference type="HAMAP-Rule" id="MF_00051"/>
    </source>
</evidence>
<keyword evidence="7 10" id="KW-0808">Transferase</keyword>
<dbReference type="InterPro" id="IPR001085">
    <property type="entry name" value="Ser_HO-MeTrfase"/>
</dbReference>
<dbReference type="UniPathway" id="UPA00193"/>
<dbReference type="HAMAP" id="MF_00051">
    <property type="entry name" value="SHMT"/>
    <property type="match status" value="1"/>
</dbReference>